<proteinExistence type="predicted"/>
<sequence>MIAQATRAAKVPPLRACALCMHRRPVAGALHCGAPAVRNVFGLQPVSAMRATAGACGPSAAHMDMPGWAS</sequence>
<name>A0A540WHI4_9BACT</name>
<reference evidence="1 2" key="1">
    <citation type="submission" date="2019-06" db="EMBL/GenBank/DDBJ databases">
        <authorList>
            <person name="Livingstone P."/>
            <person name="Whitworth D."/>
        </authorList>
    </citation>
    <scope>NUCLEOTIDE SEQUENCE [LARGE SCALE GENOMIC DNA]</scope>
    <source>
        <strain evidence="1 2">AM401</strain>
    </source>
</reference>
<dbReference type="EMBL" id="VIFM01000623">
    <property type="protein sequence ID" value="TQF08475.1"/>
    <property type="molecule type" value="Genomic_DNA"/>
</dbReference>
<evidence type="ECO:0000313" key="1">
    <source>
        <dbReference type="EMBL" id="TQF08475.1"/>
    </source>
</evidence>
<organism evidence="1 2">
    <name type="scientific">Myxococcus llanfairpwllgwyngyllgogerychwyrndrobwllllantysiliogogogochensis</name>
    <dbReference type="NCBI Taxonomy" id="2590453"/>
    <lineage>
        <taxon>Bacteria</taxon>
        <taxon>Pseudomonadati</taxon>
        <taxon>Myxococcota</taxon>
        <taxon>Myxococcia</taxon>
        <taxon>Myxococcales</taxon>
        <taxon>Cystobacterineae</taxon>
        <taxon>Myxococcaceae</taxon>
        <taxon>Myxococcus</taxon>
    </lineage>
</organism>
<gene>
    <name evidence="1" type="ORF">FJV41_49705</name>
</gene>
<dbReference type="AlphaFoldDB" id="A0A540WHI4"/>
<protein>
    <submittedName>
        <fullName evidence="1">Uncharacterized protein</fullName>
    </submittedName>
</protein>
<evidence type="ECO:0000313" key="2">
    <source>
        <dbReference type="Proteomes" id="UP000315369"/>
    </source>
</evidence>
<keyword evidence="2" id="KW-1185">Reference proteome</keyword>
<dbReference type="RefSeq" id="WP_141649561.1">
    <property type="nucleotide sequence ID" value="NZ_VIFM01000623.1"/>
</dbReference>
<accession>A0A540WHI4</accession>
<comment type="caution">
    <text evidence="1">The sequence shown here is derived from an EMBL/GenBank/DDBJ whole genome shotgun (WGS) entry which is preliminary data.</text>
</comment>
<dbReference type="Proteomes" id="UP000315369">
    <property type="component" value="Unassembled WGS sequence"/>
</dbReference>